<dbReference type="Proteomes" id="UP001278766">
    <property type="component" value="Unassembled WGS sequence"/>
</dbReference>
<evidence type="ECO:0000313" key="3">
    <source>
        <dbReference type="Proteomes" id="UP001278766"/>
    </source>
</evidence>
<protein>
    <submittedName>
        <fullName evidence="2">Uncharacterized protein</fullName>
    </submittedName>
</protein>
<sequence length="494" mass="53796">MADTKQENPKSTNTVLEPEEPEEPTLTNPPPTSFPHFMLLPAEIRAHIWTAAILNDLAVGRYEPPPPSKPARIKRGEGGGGFGRARHPLAPNKPPAPAPEPPVAAPLLHIIPFHTLPVEAPFTLAEAYLKAKYGADWAERAKEGALPAGWEPRPLAGWEEVATDRRQALIDEAKEAIEQHARSRTVLLPPGRAPDTLAQYSGGWCPRSEIVRSFAEAETAAHALGRLANRGDGCPGGGEDDGAAAAAVVGQETLLNLGKGDVCCFLNTRADGSPIGWEETLPLWGSERGPWGWRVSPSPCGQAPPRDHLGLFPGGQEWIGAVREGFGCDDEMLAGLSGLRGLLPALDQCEALAGVWHPAMCRAFRPRWNGGIVNVQQRSALCAEFQRDLKSLPHRYPQLKTIYIIDPSIKPRPLRGFLGRLRPPPTFRGRGATFYSALSWHFILGRARIQDWRDAVSDVLEPVTRSLGRPTIQVLVLACVPDDCEPEFWGSNHE</sequence>
<dbReference type="EMBL" id="JAUEPN010000001">
    <property type="protein sequence ID" value="KAK3300437.1"/>
    <property type="molecule type" value="Genomic_DNA"/>
</dbReference>
<dbReference type="RefSeq" id="XP_062663951.1">
    <property type="nucleotide sequence ID" value="XM_062798499.1"/>
</dbReference>
<reference evidence="2" key="1">
    <citation type="journal article" date="2023" name="Mol. Phylogenet. Evol.">
        <title>Genome-scale phylogeny and comparative genomics of the fungal order Sordariales.</title>
        <authorList>
            <person name="Hensen N."/>
            <person name="Bonometti L."/>
            <person name="Westerberg I."/>
            <person name="Brannstrom I.O."/>
            <person name="Guillou S."/>
            <person name="Cros-Aarteil S."/>
            <person name="Calhoun S."/>
            <person name="Haridas S."/>
            <person name="Kuo A."/>
            <person name="Mondo S."/>
            <person name="Pangilinan J."/>
            <person name="Riley R."/>
            <person name="LaButti K."/>
            <person name="Andreopoulos B."/>
            <person name="Lipzen A."/>
            <person name="Chen C."/>
            <person name="Yan M."/>
            <person name="Daum C."/>
            <person name="Ng V."/>
            <person name="Clum A."/>
            <person name="Steindorff A."/>
            <person name="Ohm R.A."/>
            <person name="Martin F."/>
            <person name="Silar P."/>
            <person name="Natvig D.O."/>
            <person name="Lalanne C."/>
            <person name="Gautier V."/>
            <person name="Ament-Velasquez S.L."/>
            <person name="Kruys A."/>
            <person name="Hutchinson M.I."/>
            <person name="Powell A.J."/>
            <person name="Barry K."/>
            <person name="Miller A.N."/>
            <person name="Grigoriev I.V."/>
            <person name="Debuchy R."/>
            <person name="Gladieux P."/>
            <person name="Hiltunen Thoren M."/>
            <person name="Johannesson H."/>
        </authorList>
    </citation>
    <scope>NUCLEOTIDE SEQUENCE</scope>
    <source>
        <strain evidence="2">CBS 168.71</strain>
    </source>
</reference>
<dbReference type="AlphaFoldDB" id="A0AAE0LWS2"/>
<feature type="region of interest" description="Disordered" evidence="1">
    <location>
        <begin position="1"/>
        <end position="32"/>
    </location>
</feature>
<feature type="region of interest" description="Disordered" evidence="1">
    <location>
        <begin position="63"/>
        <end position="98"/>
    </location>
</feature>
<proteinExistence type="predicted"/>
<evidence type="ECO:0000256" key="1">
    <source>
        <dbReference type="SAM" id="MobiDB-lite"/>
    </source>
</evidence>
<dbReference type="GeneID" id="87835447"/>
<evidence type="ECO:0000313" key="2">
    <source>
        <dbReference type="EMBL" id="KAK3300437.1"/>
    </source>
</evidence>
<comment type="caution">
    <text evidence="2">The sequence shown here is derived from an EMBL/GenBank/DDBJ whole genome shotgun (WGS) entry which is preliminary data.</text>
</comment>
<name>A0AAE0LWS2_9PEZI</name>
<keyword evidence="3" id="KW-1185">Reference proteome</keyword>
<reference evidence="2" key="2">
    <citation type="submission" date="2023-06" db="EMBL/GenBank/DDBJ databases">
        <authorList>
            <consortium name="Lawrence Berkeley National Laboratory"/>
            <person name="Haridas S."/>
            <person name="Hensen N."/>
            <person name="Bonometti L."/>
            <person name="Westerberg I."/>
            <person name="Brannstrom I.O."/>
            <person name="Guillou S."/>
            <person name="Cros-Aarteil S."/>
            <person name="Calhoun S."/>
            <person name="Kuo A."/>
            <person name="Mondo S."/>
            <person name="Pangilinan J."/>
            <person name="Riley R."/>
            <person name="Labutti K."/>
            <person name="Andreopoulos B."/>
            <person name="Lipzen A."/>
            <person name="Chen C."/>
            <person name="Yanf M."/>
            <person name="Daum C."/>
            <person name="Ng V."/>
            <person name="Clum A."/>
            <person name="Steindorff A."/>
            <person name="Ohm R."/>
            <person name="Martin F."/>
            <person name="Silar P."/>
            <person name="Natvig D."/>
            <person name="Lalanne C."/>
            <person name="Gautier V."/>
            <person name="Ament-Velasquez S.L."/>
            <person name="Kruys A."/>
            <person name="Hutchinson M.I."/>
            <person name="Powell A.J."/>
            <person name="Barry K."/>
            <person name="Miller A.N."/>
            <person name="Grigoriev I.V."/>
            <person name="Debuchy R."/>
            <person name="Gladieux P."/>
            <person name="Thoren M.H."/>
            <person name="Johannesson H."/>
        </authorList>
    </citation>
    <scope>NUCLEOTIDE SEQUENCE</scope>
    <source>
        <strain evidence="2">CBS 168.71</strain>
    </source>
</reference>
<accession>A0AAE0LWS2</accession>
<gene>
    <name evidence="2" type="ORF">B0H64DRAFT_15483</name>
</gene>
<organism evidence="2 3">
    <name type="scientific">Chaetomium fimeti</name>
    <dbReference type="NCBI Taxonomy" id="1854472"/>
    <lineage>
        <taxon>Eukaryota</taxon>
        <taxon>Fungi</taxon>
        <taxon>Dikarya</taxon>
        <taxon>Ascomycota</taxon>
        <taxon>Pezizomycotina</taxon>
        <taxon>Sordariomycetes</taxon>
        <taxon>Sordariomycetidae</taxon>
        <taxon>Sordariales</taxon>
        <taxon>Chaetomiaceae</taxon>
        <taxon>Chaetomium</taxon>
    </lineage>
</organism>